<dbReference type="Gene3D" id="1.20.5.110">
    <property type="match status" value="1"/>
</dbReference>
<sequence length="146" mass="17250">MYTDQDGSGRWNNKRSERWIAVQADWENREFISHISLNVRRLFDFLVQFEATTKSKLASLNEKLDVLERKLELLEVQIRMHWMHFHECKRIAQENLTAQAILDIVDKRRCKSLINKALPKYCQIQLCRTLVAILPVGVLATYSFQD</sequence>
<dbReference type="GO" id="GO:0007015">
    <property type="term" value="P:actin filament organization"/>
    <property type="evidence" value="ECO:0007669"/>
    <property type="project" value="InterPro"/>
</dbReference>
<dbReference type="GO" id="GO:0005856">
    <property type="term" value="C:cytoskeleton"/>
    <property type="evidence" value="ECO:0007669"/>
    <property type="project" value="UniProtKB-SubCell"/>
</dbReference>
<dbReference type="GO" id="GO:0048870">
    <property type="term" value="P:cell motility"/>
    <property type="evidence" value="ECO:0007669"/>
    <property type="project" value="TreeGrafter"/>
</dbReference>
<comment type="similarity">
    <text evidence="2">Belongs to the BRK1 family.</text>
</comment>
<dbReference type="GO" id="GO:0044877">
    <property type="term" value="F:protein-containing complex binding"/>
    <property type="evidence" value="ECO:0007669"/>
    <property type="project" value="InterPro"/>
</dbReference>
<dbReference type="GO" id="GO:0008064">
    <property type="term" value="P:regulation of actin polymerization or depolymerization"/>
    <property type="evidence" value="ECO:0007669"/>
    <property type="project" value="TreeGrafter"/>
</dbReference>
<proteinExistence type="inferred from homology"/>
<feature type="coiled-coil region" evidence="6">
    <location>
        <begin position="50"/>
        <end position="77"/>
    </location>
</feature>
<dbReference type="FunFam" id="1.20.5.110:FF:000042">
    <property type="entry name" value="protein BRICK 1"/>
    <property type="match status" value="1"/>
</dbReference>
<dbReference type="GO" id="GO:0031209">
    <property type="term" value="C:SCAR complex"/>
    <property type="evidence" value="ECO:0007669"/>
    <property type="project" value="InterPro"/>
</dbReference>
<name>A0A4Y1RTH0_PRUDU</name>
<dbReference type="PANTHER" id="PTHR33668">
    <property type="entry name" value="PROTEIN BRICK1"/>
    <property type="match status" value="1"/>
</dbReference>
<reference evidence="7" key="1">
    <citation type="journal article" date="2019" name="Science">
        <title>Mutation of a bHLH transcription factor allowed almond domestication.</title>
        <authorList>
            <person name="Sanchez-Perez R."/>
            <person name="Pavan S."/>
            <person name="Mazzeo R."/>
            <person name="Moldovan C."/>
            <person name="Aiese Cigliano R."/>
            <person name="Del Cueto J."/>
            <person name="Ricciardi F."/>
            <person name="Lotti C."/>
            <person name="Ricciardi L."/>
            <person name="Dicenta F."/>
            <person name="Lopez-Marques R.L."/>
            <person name="Lindberg Moller B."/>
        </authorList>
    </citation>
    <scope>NUCLEOTIDE SEQUENCE</scope>
</reference>
<keyword evidence="5" id="KW-0206">Cytoskeleton</keyword>
<evidence type="ECO:0000256" key="4">
    <source>
        <dbReference type="ARBA" id="ARBA00023054"/>
    </source>
</evidence>
<dbReference type="EMBL" id="AP019303">
    <property type="protein sequence ID" value="BBH07097.1"/>
    <property type="molecule type" value="Genomic_DNA"/>
</dbReference>
<protein>
    <submittedName>
        <fullName evidence="7">Putative BRICK1 protein</fullName>
    </submittedName>
</protein>
<evidence type="ECO:0000256" key="6">
    <source>
        <dbReference type="SAM" id="Coils"/>
    </source>
</evidence>
<comment type="subcellular location">
    <subcellularLocation>
        <location evidence="1">Cytoplasm</location>
        <location evidence="1">Cytoskeleton</location>
    </subcellularLocation>
</comment>
<evidence type="ECO:0000313" key="7">
    <source>
        <dbReference type="EMBL" id="BBH07097.1"/>
    </source>
</evidence>
<evidence type="ECO:0000256" key="1">
    <source>
        <dbReference type="ARBA" id="ARBA00004245"/>
    </source>
</evidence>
<keyword evidence="3" id="KW-0963">Cytoplasm</keyword>
<gene>
    <name evidence="7" type="ORF">Prudu_018925</name>
</gene>
<evidence type="ECO:0000256" key="2">
    <source>
        <dbReference type="ARBA" id="ARBA00005620"/>
    </source>
</evidence>
<organism evidence="7">
    <name type="scientific">Prunus dulcis</name>
    <name type="common">Almond</name>
    <name type="synonym">Amygdalus dulcis</name>
    <dbReference type="NCBI Taxonomy" id="3755"/>
    <lineage>
        <taxon>Eukaryota</taxon>
        <taxon>Viridiplantae</taxon>
        <taxon>Streptophyta</taxon>
        <taxon>Embryophyta</taxon>
        <taxon>Tracheophyta</taxon>
        <taxon>Spermatophyta</taxon>
        <taxon>Magnoliopsida</taxon>
        <taxon>eudicotyledons</taxon>
        <taxon>Gunneridae</taxon>
        <taxon>Pentapetalae</taxon>
        <taxon>rosids</taxon>
        <taxon>fabids</taxon>
        <taxon>Rosales</taxon>
        <taxon>Rosaceae</taxon>
        <taxon>Amygdaloideae</taxon>
        <taxon>Amygdaleae</taxon>
        <taxon>Prunus</taxon>
    </lineage>
</organism>
<evidence type="ECO:0000256" key="5">
    <source>
        <dbReference type="ARBA" id="ARBA00023212"/>
    </source>
</evidence>
<dbReference type="PANTHER" id="PTHR33668:SF1">
    <property type="entry name" value="PROTEIN BRICK1"/>
    <property type="match status" value="1"/>
</dbReference>
<dbReference type="InterPro" id="IPR033378">
    <property type="entry name" value="BRICK1"/>
</dbReference>
<accession>A0A4Y1RTH0</accession>
<dbReference type="GO" id="GO:0042802">
    <property type="term" value="F:identical protein binding"/>
    <property type="evidence" value="ECO:0007669"/>
    <property type="project" value="UniProtKB-ARBA"/>
</dbReference>
<evidence type="ECO:0000256" key="3">
    <source>
        <dbReference type="ARBA" id="ARBA00022490"/>
    </source>
</evidence>
<dbReference type="AlphaFoldDB" id="A0A4Y1RTH0"/>
<keyword evidence="4 6" id="KW-0175">Coiled coil</keyword>